<accession>A0ABN7X624</accession>
<dbReference type="Proteomes" id="UP000789901">
    <property type="component" value="Unassembled WGS sequence"/>
</dbReference>
<evidence type="ECO:0000313" key="2">
    <source>
        <dbReference type="EMBL" id="CAG8849010.1"/>
    </source>
</evidence>
<feature type="region of interest" description="Disordered" evidence="1">
    <location>
        <begin position="1"/>
        <end position="63"/>
    </location>
</feature>
<protein>
    <submittedName>
        <fullName evidence="2">14200_t:CDS:1</fullName>
    </submittedName>
</protein>
<name>A0ABN7X624_GIGMA</name>
<keyword evidence="3" id="KW-1185">Reference proteome</keyword>
<proteinExistence type="predicted"/>
<evidence type="ECO:0000256" key="1">
    <source>
        <dbReference type="SAM" id="MobiDB-lite"/>
    </source>
</evidence>
<sequence length="63" mass="7056">TENDTKKDQYQKNALPINDNINKPAKEKQILAPLTTAISEKTKAPTNNDITVPENNDPKARRP</sequence>
<comment type="caution">
    <text evidence="2">The sequence shown here is derived from an EMBL/GenBank/DDBJ whole genome shotgun (WGS) entry which is preliminary data.</text>
</comment>
<gene>
    <name evidence="2" type="ORF">GMARGA_LOCUS39474</name>
</gene>
<reference evidence="2 3" key="1">
    <citation type="submission" date="2021-06" db="EMBL/GenBank/DDBJ databases">
        <authorList>
            <person name="Kallberg Y."/>
            <person name="Tangrot J."/>
            <person name="Rosling A."/>
        </authorList>
    </citation>
    <scope>NUCLEOTIDE SEQUENCE [LARGE SCALE GENOMIC DNA]</scope>
    <source>
        <strain evidence="2 3">120-4 pot B 10/14</strain>
    </source>
</reference>
<feature type="compositionally biased region" description="Polar residues" evidence="1">
    <location>
        <begin position="36"/>
        <end position="54"/>
    </location>
</feature>
<feature type="non-terminal residue" evidence="2">
    <location>
        <position position="1"/>
    </location>
</feature>
<dbReference type="EMBL" id="CAJVQB010094406">
    <property type="protein sequence ID" value="CAG8849010.1"/>
    <property type="molecule type" value="Genomic_DNA"/>
</dbReference>
<feature type="non-terminal residue" evidence="2">
    <location>
        <position position="63"/>
    </location>
</feature>
<organism evidence="2 3">
    <name type="scientific">Gigaspora margarita</name>
    <dbReference type="NCBI Taxonomy" id="4874"/>
    <lineage>
        <taxon>Eukaryota</taxon>
        <taxon>Fungi</taxon>
        <taxon>Fungi incertae sedis</taxon>
        <taxon>Mucoromycota</taxon>
        <taxon>Glomeromycotina</taxon>
        <taxon>Glomeromycetes</taxon>
        <taxon>Diversisporales</taxon>
        <taxon>Gigasporaceae</taxon>
        <taxon>Gigaspora</taxon>
    </lineage>
</organism>
<feature type="compositionally biased region" description="Basic and acidic residues" evidence="1">
    <location>
        <begin position="1"/>
        <end position="10"/>
    </location>
</feature>
<evidence type="ECO:0000313" key="3">
    <source>
        <dbReference type="Proteomes" id="UP000789901"/>
    </source>
</evidence>